<evidence type="ECO:0000259" key="10">
    <source>
        <dbReference type="Pfam" id="PF02602"/>
    </source>
</evidence>
<dbReference type="EC" id="4.2.1.75" evidence="3 9"/>
<evidence type="ECO:0000256" key="3">
    <source>
        <dbReference type="ARBA" id="ARBA00013109"/>
    </source>
</evidence>
<dbReference type="GO" id="GO:0006780">
    <property type="term" value="P:uroporphyrinogen III biosynthetic process"/>
    <property type="evidence" value="ECO:0007669"/>
    <property type="project" value="UniProtKB-UniRule"/>
</dbReference>
<evidence type="ECO:0000256" key="6">
    <source>
        <dbReference type="ARBA" id="ARBA00037589"/>
    </source>
</evidence>
<dbReference type="InterPro" id="IPR039793">
    <property type="entry name" value="UROS/Hem4"/>
</dbReference>
<dbReference type="Pfam" id="PF02602">
    <property type="entry name" value="HEM4"/>
    <property type="match status" value="1"/>
</dbReference>
<dbReference type="PANTHER" id="PTHR38042">
    <property type="entry name" value="UROPORPHYRINOGEN-III SYNTHASE, CHLOROPLASTIC"/>
    <property type="match status" value="1"/>
</dbReference>
<evidence type="ECO:0000256" key="9">
    <source>
        <dbReference type="RuleBase" id="RU366031"/>
    </source>
</evidence>
<comment type="caution">
    <text evidence="11">The sequence shown here is derived from an EMBL/GenBank/DDBJ whole genome shotgun (WGS) entry which is preliminary data.</text>
</comment>
<dbReference type="GO" id="GO:0006782">
    <property type="term" value="P:protoporphyrinogen IX biosynthetic process"/>
    <property type="evidence" value="ECO:0007669"/>
    <property type="project" value="UniProtKB-UniRule"/>
</dbReference>
<evidence type="ECO:0000256" key="5">
    <source>
        <dbReference type="ARBA" id="ARBA00023244"/>
    </source>
</evidence>
<dbReference type="SUPFAM" id="SSF69618">
    <property type="entry name" value="HemD-like"/>
    <property type="match status" value="1"/>
</dbReference>
<dbReference type="Gene3D" id="3.40.50.10090">
    <property type="match status" value="2"/>
</dbReference>
<dbReference type="AlphaFoldDB" id="A0A1V3KIM7"/>
<dbReference type="RefSeq" id="WP_077587081.1">
    <property type="nucleotide sequence ID" value="NZ_MLAE01000040.1"/>
</dbReference>
<name>A0A1V3KIM7_9PAST</name>
<dbReference type="GO" id="GO:0004852">
    <property type="term" value="F:uroporphyrinogen-III synthase activity"/>
    <property type="evidence" value="ECO:0007669"/>
    <property type="project" value="UniProtKB-UniRule"/>
</dbReference>
<sequence length="246" mass="27829">MAILVTRPDERGKQLADLLNQASRVALYLPLFTFESGKELESLPGKLDRLKSGDYVFLVSKSAVDFSAKTLKEVGFHWREDLQYFTVGQRTAQYFACQSEQSIRYPIEQENSEGLLALPQMQQLNGKQILILRGNGGREYFTEQAKKRGAMVETVECYRREPIIYNNDEQSSIYKRSGVDTLVVTSLEILHALIKFVPETEQSWLKSCKLVTVSARIADVAKSQGWQTVILSPKADNQSLLKTLLS</sequence>
<dbReference type="InterPro" id="IPR003754">
    <property type="entry name" value="4pyrrol_synth_uPrphyn_synth"/>
</dbReference>
<comment type="function">
    <text evidence="6 9">Catalyzes cyclization of the linear tetrapyrrole, hydroxymethylbilane, to the macrocyclic uroporphyrinogen III.</text>
</comment>
<evidence type="ECO:0000313" key="11">
    <source>
        <dbReference type="EMBL" id="OOF77501.1"/>
    </source>
</evidence>
<accession>A0A1V3KIM7</accession>
<dbReference type="InterPro" id="IPR036108">
    <property type="entry name" value="4pyrrol_syn_uPrphyn_synt_sf"/>
</dbReference>
<dbReference type="Proteomes" id="UP000189114">
    <property type="component" value="Unassembled WGS sequence"/>
</dbReference>
<reference evidence="12" key="1">
    <citation type="submission" date="2016-10" db="EMBL/GenBank/DDBJ databases">
        <title>Rodentibacter gen. nov. and new species.</title>
        <authorList>
            <person name="Christensen H."/>
        </authorList>
    </citation>
    <scope>NUCLEOTIDE SEQUENCE [LARGE SCALE GENOMIC DNA]</scope>
    <source>
        <strain evidence="12">Ppn152</strain>
    </source>
</reference>
<feature type="domain" description="Tetrapyrrole biosynthesis uroporphyrinogen III synthase" evidence="10">
    <location>
        <begin position="14"/>
        <end position="241"/>
    </location>
</feature>
<dbReference type="UniPathway" id="UPA00251">
    <property type="reaction ID" value="UER00320"/>
</dbReference>
<organism evidence="11 12">
    <name type="scientific">Rodentibacter caecimuris</name>
    <dbReference type="NCBI Taxonomy" id="1796644"/>
    <lineage>
        <taxon>Bacteria</taxon>
        <taxon>Pseudomonadati</taxon>
        <taxon>Pseudomonadota</taxon>
        <taxon>Gammaproteobacteria</taxon>
        <taxon>Pasteurellales</taxon>
        <taxon>Pasteurellaceae</taxon>
        <taxon>Rodentibacter</taxon>
    </lineage>
</organism>
<dbReference type="CDD" id="cd06578">
    <property type="entry name" value="HemD"/>
    <property type="match status" value="1"/>
</dbReference>
<evidence type="ECO:0000313" key="12">
    <source>
        <dbReference type="Proteomes" id="UP000189114"/>
    </source>
</evidence>
<protein>
    <recommendedName>
        <fullName evidence="7 9">Uroporphyrinogen-III synthase</fullName>
        <ecNumber evidence="3 9">4.2.1.75</ecNumber>
    </recommendedName>
</protein>
<proteinExistence type="inferred from homology"/>
<comment type="similarity">
    <text evidence="2 9">Belongs to the uroporphyrinogen-III synthase family.</text>
</comment>
<evidence type="ECO:0000256" key="2">
    <source>
        <dbReference type="ARBA" id="ARBA00008133"/>
    </source>
</evidence>
<comment type="pathway">
    <text evidence="1 9">Porphyrin-containing compound metabolism; protoporphyrin-IX biosynthesis; coproporphyrinogen-III from 5-aminolevulinate: step 3/4.</text>
</comment>
<keyword evidence="5 9" id="KW-0627">Porphyrin biosynthesis</keyword>
<comment type="catalytic activity">
    <reaction evidence="8 9">
        <text>hydroxymethylbilane = uroporphyrinogen III + H2O</text>
        <dbReference type="Rhea" id="RHEA:18965"/>
        <dbReference type="ChEBI" id="CHEBI:15377"/>
        <dbReference type="ChEBI" id="CHEBI:57308"/>
        <dbReference type="ChEBI" id="CHEBI:57845"/>
        <dbReference type="EC" id="4.2.1.75"/>
    </reaction>
</comment>
<evidence type="ECO:0000256" key="1">
    <source>
        <dbReference type="ARBA" id="ARBA00004772"/>
    </source>
</evidence>
<dbReference type="EMBL" id="MLAE01000040">
    <property type="protein sequence ID" value="OOF77501.1"/>
    <property type="molecule type" value="Genomic_DNA"/>
</dbReference>
<evidence type="ECO:0000256" key="7">
    <source>
        <dbReference type="ARBA" id="ARBA00040167"/>
    </source>
</evidence>
<dbReference type="PANTHER" id="PTHR38042:SF1">
    <property type="entry name" value="UROPORPHYRINOGEN-III SYNTHASE, CHLOROPLASTIC"/>
    <property type="match status" value="1"/>
</dbReference>
<evidence type="ECO:0000256" key="8">
    <source>
        <dbReference type="ARBA" id="ARBA00048617"/>
    </source>
</evidence>
<keyword evidence="4 9" id="KW-0456">Lyase</keyword>
<evidence type="ECO:0000256" key="4">
    <source>
        <dbReference type="ARBA" id="ARBA00023239"/>
    </source>
</evidence>
<gene>
    <name evidence="11" type="ORF">BKG96_08195</name>
</gene>